<keyword evidence="3" id="KW-1003">Cell membrane</keyword>
<feature type="transmembrane region" description="Helical" evidence="11">
    <location>
        <begin position="7"/>
        <end position="24"/>
    </location>
</feature>
<feature type="transmembrane region" description="Helical" evidence="11">
    <location>
        <begin position="343"/>
        <end position="370"/>
    </location>
</feature>
<dbReference type="PANTHER" id="PTHR32196:SF32">
    <property type="entry name" value="XYLOSE TRANSPORT SYSTEM PERMEASE PROTEIN XYLH"/>
    <property type="match status" value="1"/>
</dbReference>
<dbReference type="InterPro" id="IPR001851">
    <property type="entry name" value="ABC_transp_permease"/>
</dbReference>
<evidence type="ECO:0000256" key="2">
    <source>
        <dbReference type="ARBA" id="ARBA00022448"/>
    </source>
</evidence>
<evidence type="ECO:0000256" key="7">
    <source>
        <dbReference type="ARBA" id="ARBA00022989"/>
    </source>
</evidence>
<comment type="subcellular location">
    <subcellularLocation>
        <location evidence="1">Cell membrane</location>
        <topology evidence="1">Multi-pass membrane protein</topology>
    </subcellularLocation>
</comment>
<evidence type="ECO:0000256" key="11">
    <source>
        <dbReference type="SAM" id="Phobius"/>
    </source>
</evidence>
<feature type="transmembrane region" description="Helical" evidence="11">
    <location>
        <begin position="253"/>
        <end position="275"/>
    </location>
</feature>
<dbReference type="GO" id="GO:0005886">
    <property type="term" value="C:plasma membrane"/>
    <property type="evidence" value="ECO:0007669"/>
    <property type="project" value="UniProtKB-SubCell"/>
</dbReference>
<keyword evidence="4" id="KW-0997">Cell inner membrane</keyword>
<evidence type="ECO:0000256" key="4">
    <source>
        <dbReference type="ARBA" id="ARBA00022519"/>
    </source>
</evidence>
<reference evidence="12 13" key="1">
    <citation type="submission" date="2020-04" db="EMBL/GenBank/DDBJ databases">
        <title>Rhodospirillaceae bacterium KN72 isolated from deep sea.</title>
        <authorList>
            <person name="Zhang D.-C."/>
        </authorList>
    </citation>
    <scope>NUCLEOTIDE SEQUENCE [LARGE SCALE GENOMIC DNA]</scope>
    <source>
        <strain evidence="12 13">KN72</strain>
    </source>
</reference>
<evidence type="ECO:0000313" key="13">
    <source>
        <dbReference type="Proteomes" id="UP000539372"/>
    </source>
</evidence>
<evidence type="ECO:0000256" key="6">
    <source>
        <dbReference type="ARBA" id="ARBA00022692"/>
    </source>
</evidence>
<feature type="transmembrane region" description="Helical" evidence="11">
    <location>
        <begin position="93"/>
        <end position="113"/>
    </location>
</feature>
<keyword evidence="13" id="KW-1185">Reference proteome</keyword>
<gene>
    <name evidence="12" type="ORF">HH303_01230</name>
</gene>
<sequence>MEVDTRLLGMIGALLVIWIGFDLFTDGRFITPRNLFNLSVQTASVAVMACGMVLIIVTRHIDLSVGSVLGVVAMVMGVVQSDLLPEILGYEHPATWIVSLLIGIGVGAAIGCLQGVTVGFLGVPAFIVTLGGYLVWRGAAWWVTQGRTVAPLDSTFQLMGGGIDGTIGATWSWVFAAIAILAILGGTAYGRARRKSFDFPVKPLWAEIVTAGILSALVIAYVATMNAYPIPARAALRIAEEQGLPVPEGGLDIAHGVPIPILIVAAVAIAMTILATRTRFGRYVFAMGGNPEAASLAGINVKRMTAAIFVVMGILCAISAAIASARLQSAANDLGTLDELRVIAAAVIGGCSLAGGVGTIYGALLGALVMQSLQSGMALIGIDTSLQSIIIGIVLVLAVWIDHLYRRRHGAH</sequence>
<feature type="transmembrane region" description="Helical" evidence="11">
    <location>
        <begin position="304"/>
        <end position="323"/>
    </location>
</feature>
<evidence type="ECO:0000256" key="10">
    <source>
        <dbReference type="ARBA" id="ARBA00035686"/>
    </source>
</evidence>
<dbReference type="CDD" id="cd06579">
    <property type="entry name" value="TM_PBP1_transp_AraH_like"/>
    <property type="match status" value="1"/>
</dbReference>
<protein>
    <recommendedName>
        <fullName evidence="10">Xylose transport system permease protein XylH</fullName>
    </recommendedName>
</protein>
<dbReference type="GO" id="GO:0022857">
    <property type="term" value="F:transmembrane transporter activity"/>
    <property type="evidence" value="ECO:0007669"/>
    <property type="project" value="InterPro"/>
</dbReference>
<dbReference type="AlphaFoldDB" id="A0A7Y0DYE5"/>
<keyword evidence="6 11" id="KW-0812">Transmembrane</keyword>
<name>A0A7Y0DYE5_9PROT</name>
<evidence type="ECO:0000256" key="9">
    <source>
        <dbReference type="ARBA" id="ARBA00035611"/>
    </source>
</evidence>
<feature type="transmembrane region" description="Helical" evidence="11">
    <location>
        <begin position="377"/>
        <end position="401"/>
    </location>
</feature>
<feature type="transmembrane region" description="Helical" evidence="11">
    <location>
        <begin position="204"/>
        <end position="223"/>
    </location>
</feature>
<comment type="function">
    <text evidence="9">Part of the binding-protein-dependent transport system for D-xylose. Probably responsible for the translocation of the substrate across the membrane.</text>
</comment>
<comment type="caution">
    <text evidence="12">The sequence shown here is derived from an EMBL/GenBank/DDBJ whole genome shotgun (WGS) entry which is preliminary data.</text>
</comment>
<dbReference type="PANTHER" id="PTHR32196">
    <property type="entry name" value="ABC TRANSPORTER PERMEASE PROTEIN YPHD-RELATED-RELATED"/>
    <property type="match status" value="1"/>
</dbReference>
<evidence type="ECO:0000256" key="3">
    <source>
        <dbReference type="ARBA" id="ARBA00022475"/>
    </source>
</evidence>
<dbReference type="Pfam" id="PF02653">
    <property type="entry name" value="BPD_transp_2"/>
    <property type="match status" value="1"/>
</dbReference>
<evidence type="ECO:0000313" key="12">
    <source>
        <dbReference type="EMBL" id="NMM43081.1"/>
    </source>
</evidence>
<dbReference type="Proteomes" id="UP000539372">
    <property type="component" value="Unassembled WGS sequence"/>
</dbReference>
<keyword evidence="8 11" id="KW-0472">Membrane</keyword>
<feature type="transmembrane region" description="Helical" evidence="11">
    <location>
        <begin position="171"/>
        <end position="192"/>
    </location>
</feature>
<organism evidence="12 13">
    <name type="scientific">Pacificispira spongiicola</name>
    <dbReference type="NCBI Taxonomy" id="2729598"/>
    <lineage>
        <taxon>Bacteria</taxon>
        <taxon>Pseudomonadati</taxon>
        <taxon>Pseudomonadota</taxon>
        <taxon>Alphaproteobacteria</taxon>
        <taxon>Rhodospirillales</taxon>
        <taxon>Rhodospirillaceae</taxon>
        <taxon>Pacificispira</taxon>
    </lineage>
</organism>
<accession>A0A7Y0DYE5</accession>
<keyword evidence="7 11" id="KW-1133">Transmembrane helix</keyword>
<keyword evidence="2" id="KW-0813">Transport</keyword>
<evidence type="ECO:0000256" key="8">
    <source>
        <dbReference type="ARBA" id="ARBA00023136"/>
    </source>
</evidence>
<feature type="transmembrane region" description="Helical" evidence="11">
    <location>
        <begin position="63"/>
        <end position="81"/>
    </location>
</feature>
<feature type="transmembrane region" description="Helical" evidence="11">
    <location>
        <begin position="118"/>
        <end position="136"/>
    </location>
</feature>
<feature type="transmembrane region" description="Helical" evidence="11">
    <location>
        <begin position="36"/>
        <end position="56"/>
    </location>
</feature>
<evidence type="ECO:0000256" key="5">
    <source>
        <dbReference type="ARBA" id="ARBA00022597"/>
    </source>
</evidence>
<keyword evidence="5" id="KW-0762">Sugar transport</keyword>
<proteinExistence type="predicted"/>
<dbReference type="EMBL" id="JABBNT010000001">
    <property type="protein sequence ID" value="NMM43081.1"/>
    <property type="molecule type" value="Genomic_DNA"/>
</dbReference>
<evidence type="ECO:0000256" key="1">
    <source>
        <dbReference type="ARBA" id="ARBA00004651"/>
    </source>
</evidence>